<dbReference type="KEGG" id="jeo:JMA_39000"/>
<dbReference type="Gene3D" id="2.160.10.10">
    <property type="entry name" value="Hexapeptide repeat proteins"/>
    <property type="match status" value="1"/>
</dbReference>
<protein>
    <submittedName>
        <fullName evidence="1">Uncharacterized protein</fullName>
    </submittedName>
</protein>
<evidence type="ECO:0000313" key="1">
    <source>
        <dbReference type="EMBL" id="AJD93218.1"/>
    </source>
</evidence>
<geneLocation type="plasmid" evidence="2"/>
<dbReference type="BioCyc" id="JESP1508404:G14D9-13184-MONOMER"/>
<reference evidence="1 2" key="1">
    <citation type="submission" date="2014-08" db="EMBL/GenBank/DDBJ databases">
        <title>Complete genome of a marine bacteria Jeotgalibacillus malaysiensis.</title>
        <authorList>
            <person name="Yaakop A.S."/>
            <person name="Chan K.-G."/>
            <person name="Goh K.M."/>
        </authorList>
    </citation>
    <scope>NUCLEOTIDE SEQUENCE [LARGE SCALE GENOMIC DNA]</scope>
    <source>
        <strain evidence="1 2">D5</strain>
        <plasmid evidence="2">Plasmid</plasmid>
    </source>
</reference>
<organism evidence="1 2">
    <name type="scientific">Jeotgalibacillus malaysiensis</name>
    <dbReference type="NCBI Taxonomy" id="1508404"/>
    <lineage>
        <taxon>Bacteria</taxon>
        <taxon>Bacillati</taxon>
        <taxon>Bacillota</taxon>
        <taxon>Bacilli</taxon>
        <taxon>Bacillales</taxon>
        <taxon>Caryophanaceae</taxon>
        <taxon>Jeotgalibacillus</taxon>
    </lineage>
</organism>
<dbReference type="HOGENOM" id="CLU_054933_0_0_9"/>
<dbReference type="EMBL" id="CP009417">
    <property type="protein sequence ID" value="AJD93218.1"/>
    <property type="molecule type" value="Genomic_DNA"/>
</dbReference>
<dbReference type="OrthoDB" id="7923656at2"/>
<name>A0A0B5AXC1_9BACL</name>
<accession>A0A0B5AXC1</accession>
<keyword evidence="2" id="KW-1185">Reference proteome</keyword>
<dbReference type="Proteomes" id="UP000031449">
    <property type="component" value="Plasmid unnamed"/>
</dbReference>
<proteinExistence type="predicted"/>
<dbReference type="AlphaFoldDB" id="A0A0B5AXC1"/>
<keyword evidence="1" id="KW-0614">Plasmid</keyword>
<sequence>MEQPKRYEMFAEADSNYYRIVSLIDIPEYGIKKGSQGGRIKSEQNFPQDSTGWISYDSTVMGTARVTGGLVKESIIKDNARILGGVIYKSTISGRAVIGENITIENSKITGGLYQSLQKGSVGIVKDSKIIHLSTASTFHLQNVHVFASKDINCYAPIDWENVNIDVDNGKVNWSATLKNVIIDAEEMLLDETVTMEYADIRPSGNFILGHTSTYETLRYKRLKESLILGRKDNKIRFTGERLSVSNSTISGTPSLEGNLIVKNSSIMDSANVSMNGLIENSVIAEFGTVKGDLDKKSHLFNKRIDGDMLYEFR</sequence>
<gene>
    <name evidence="1" type="ORF">JMA_39000</name>
</gene>
<evidence type="ECO:0000313" key="2">
    <source>
        <dbReference type="Proteomes" id="UP000031449"/>
    </source>
</evidence>